<dbReference type="GeneID" id="36580924"/>
<proteinExistence type="predicted"/>
<evidence type="ECO:0000313" key="3">
    <source>
        <dbReference type="Proteomes" id="UP000235371"/>
    </source>
</evidence>
<dbReference type="RefSeq" id="XP_024735182.1">
    <property type="nucleotide sequence ID" value="XM_024872844.1"/>
</dbReference>
<keyword evidence="1" id="KW-0472">Membrane</keyword>
<keyword evidence="3" id="KW-1185">Reference proteome</keyword>
<sequence length="100" mass="11609">MTEFTRFFQREWKCINRGRWGQSKIAAFSSGPVLVIGSVILLSSFLERRGRRKSEGQRAAEKEGEDWGDGFQYRFQPNSKLEIHVSFLHLQYPTASNKIL</sequence>
<feature type="transmembrane region" description="Helical" evidence="1">
    <location>
        <begin position="25"/>
        <end position="46"/>
    </location>
</feature>
<dbReference type="EMBL" id="KZ613828">
    <property type="protein sequence ID" value="PMD58278.1"/>
    <property type="molecule type" value="Genomic_DNA"/>
</dbReference>
<dbReference type="InParanoid" id="A0A2J6T5J0"/>
<keyword evidence="1" id="KW-1133">Transmembrane helix</keyword>
<dbReference type="OrthoDB" id="10403452at2759"/>
<name>A0A2J6T5J0_9HELO</name>
<gene>
    <name evidence="2" type="ORF">K444DRAFT_442049</name>
</gene>
<accession>A0A2J6T5J0</accession>
<organism evidence="2 3">
    <name type="scientific">Hyaloscypha bicolor E</name>
    <dbReference type="NCBI Taxonomy" id="1095630"/>
    <lineage>
        <taxon>Eukaryota</taxon>
        <taxon>Fungi</taxon>
        <taxon>Dikarya</taxon>
        <taxon>Ascomycota</taxon>
        <taxon>Pezizomycotina</taxon>
        <taxon>Leotiomycetes</taxon>
        <taxon>Helotiales</taxon>
        <taxon>Hyaloscyphaceae</taxon>
        <taxon>Hyaloscypha</taxon>
        <taxon>Hyaloscypha bicolor</taxon>
    </lineage>
</organism>
<reference evidence="2 3" key="1">
    <citation type="submission" date="2016-04" db="EMBL/GenBank/DDBJ databases">
        <title>A degradative enzymes factory behind the ericoid mycorrhizal symbiosis.</title>
        <authorList>
            <consortium name="DOE Joint Genome Institute"/>
            <person name="Martino E."/>
            <person name="Morin E."/>
            <person name="Grelet G."/>
            <person name="Kuo A."/>
            <person name="Kohler A."/>
            <person name="Daghino S."/>
            <person name="Barry K."/>
            <person name="Choi C."/>
            <person name="Cichocki N."/>
            <person name="Clum A."/>
            <person name="Copeland A."/>
            <person name="Hainaut M."/>
            <person name="Haridas S."/>
            <person name="Labutti K."/>
            <person name="Lindquist E."/>
            <person name="Lipzen A."/>
            <person name="Khouja H.-R."/>
            <person name="Murat C."/>
            <person name="Ohm R."/>
            <person name="Olson A."/>
            <person name="Spatafora J."/>
            <person name="Veneault-Fourrey C."/>
            <person name="Henrissat B."/>
            <person name="Grigoriev I."/>
            <person name="Martin F."/>
            <person name="Perotto S."/>
        </authorList>
    </citation>
    <scope>NUCLEOTIDE SEQUENCE [LARGE SCALE GENOMIC DNA]</scope>
    <source>
        <strain evidence="2 3">E</strain>
    </source>
</reference>
<keyword evidence="1" id="KW-0812">Transmembrane</keyword>
<protein>
    <submittedName>
        <fullName evidence="2">Uncharacterized protein</fullName>
    </submittedName>
</protein>
<dbReference type="Proteomes" id="UP000235371">
    <property type="component" value="Unassembled WGS sequence"/>
</dbReference>
<dbReference type="AlphaFoldDB" id="A0A2J6T5J0"/>
<evidence type="ECO:0000313" key="2">
    <source>
        <dbReference type="EMBL" id="PMD58278.1"/>
    </source>
</evidence>
<evidence type="ECO:0000256" key="1">
    <source>
        <dbReference type="SAM" id="Phobius"/>
    </source>
</evidence>